<name>F3YVS4_DESAF</name>
<dbReference type="Pfam" id="PF07883">
    <property type="entry name" value="Cupin_2"/>
    <property type="match status" value="1"/>
</dbReference>
<dbReference type="Gene3D" id="2.60.120.10">
    <property type="entry name" value="Jelly Rolls"/>
    <property type="match status" value="1"/>
</dbReference>
<protein>
    <submittedName>
        <fullName evidence="2">Cupin 2 conserved barrel domain protein</fullName>
    </submittedName>
</protein>
<reference evidence="2 3" key="1">
    <citation type="journal article" date="2011" name="J. Bacteriol.">
        <title>Genome sequence of the mercury-methylating and pleomorphic Desulfovibrio africanus Strain Walvis Bay.</title>
        <authorList>
            <person name="Brown S.D."/>
            <person name="Wall J.D."/>
            <person name="Kucken A.M."/>
            <person name="Gilmour C.C."/>
            <person name="Podar M."/>
            <person name="Brandt C.C."/>
            <person name="Teshima H."/>
            <person name="Detter J.C."/>
            <person name="Han C.S."/>
            <person name="Land M.L."/>
            <person name="Lucas S."/>
            <person name="Han J."/>
            <person name="Pennacchio L."/>
            <person name="Nolan M."/>
            <person name="Pitluck S."/>
            <person name="Woyke T."/>
            <person name="Goodwin L."/>
            <person name="Palumbo A.V."/>
            <person name="Elias D.A."/>
        </authorList>
    </citation>
    <scope>NUCLEOTIDE SEQUENCE [LARGE SCALE GENOMIC DNA]</scope>
    <source>
        <strain evidence="2 3">Walvis Bay</strain>
    </source>
</reference>
<keyword evidence="3" id="KW-1185">Reference proteome</keyword>
<dbReference type="EMBL" id="CP003221">
    <property type="protein sequence ID" value="EGJ48882.1"/>
    <property type="molecule type" value="Genomic_DNA"/>
</dbReference>
<dbReference type="InterPro" id="IPR011051">
    <property type="entry name" value="RmlC_Cupin_sf"/>
</dbReference>
<accession>F3YVS4</accession>
<dbReference type="KEGG" id="daf:Desaf_0529"/>
<dbReference type="InterPro" id="IPR014710">
    <property type="entry name" value="RmlC-like_jellyroll"/>
</dbReference>
<dbReference type="eggNOG" id="COG1917">
    <property type="taxonomic scope" value="Bacteria"/>
</dbReference>
<sequence length="127" mass="13727">MNGFAALLENGSIMSQGREISTADIEWTPAAFPGVQLKHLLKAVDTDGRFSIHLVRVRDGHEIGDHAHATQHELHQVIEGFGLCVLSDREIDYAPGSCAVMPQGARHRVVAQGGDLHLLATFVPALL</sequence>
<evidence type="ECO:0000313" key="2">
    <source>
        <dbReference type="EMBL" id="EGJ48882.1"/>
    </source>
</evidence>
<dbReference type="STRING" id="690850.Desaf_0529"/>
<feature type="domain" description="Cupin type-2" evidence="1">
    <location>
        <begin position="54"/>
        <end position="120"/>
    </location>
</feature>
<dbReference type="AlphaFoldDB" id="F3YVS4"/>
<gene>
    <name evidence="2" type="ORF">Desaf_0529</name>
</gene>
<dbReference type="SUPFAM" id="SSF51182">
    <property type="entry name" value="RmlC-like cupins"/>
    <property type="match status" value="1"/>
</dbReference>
<dbReference type="HOGENOM" id="CLU_161240_0_0_7"/>
<evidence type="ECO:0000313" key="3">
    <source>
        <dbReference type="Proteomes" id="UP000007844"/>
    </source>
</evidence>
<proteinExistence type="predicted"/>
<organism evidence="2 3">
    <name type="scientific">Desulfocurvibacter africanus subsp. africanus str. Walvis Bay</name>
    <dbReference type="NCBI Taxonomy" id="690850"/>
    <lineage>
        <taxon>Bacteria</taxon>
        <taxon>Pseudomonadati</taxon>
        <taxon>Thermodesulfobacteriota</taxon>
        <taxon>Desulfovibrionia</taxon>
        <taxon>Desulfovibrionales</taxon>
        <taxon>Desulfovibrionaceae</taxon>
        <taxon>Desulfocurvibacter</taxon>
    </lineage>
</organism>
<dbReference type="Proteomes" id="UP000007844">
    <property type="component" value="Chromosome"/>
</dbReference>
<dbReference type="RefSeq" id="WP_014258723.1">
    <property type="nucleotide sequence ID" value="NC_016629.1"/>
</dbReference>
<evidence type="ECO:0000259" key="1">
    <source>
        <dbReference type="Pfam" id="PF07883"/>
    </source>
</evidence>
<dbReference type="InterPro" id="IPR013096">
    <property type="entry name" value="Cupin_2"/>
</dbReference>